<evidence type="ECO:0000259" key="1">
    <source>
        <dbReference type="Pfam" id="PF04083"/>
    </source>
</evidence>
<keyword evidence="3" id="KW-1185">Reference proteome</keyword>
<dbReference type="GO" id="GO:0006629">
    <property type="term" value="P:lipid metabolic process"/>
    <property type="evidence" value="ECO:0007669"/>
    <property type="project" value="InterPro"/>
</dbReference>
<comment type="caution">
    <text evidence="2">The sequence shown here is derived from an EMBL/GenBank/DDBJ whole genome shotgun (WGS) entry which is preliminary data.</text>
</comment>
<feature type="domain" description="Partial AB-hydrolase lipase" evidence="1">
    <location>
        <begin position="6"/>
        <end position="66"/>
    </location>
</feature>
<dbReference type="InterPro" id="IPR029058">
    <property type="entry name" value="AB_hydrolase_fold"/>
</dbReference>
<name>A0A482VKP6_ASBVE</name>
<dbReference type="AlphaFoldDB" id="A0A482VKP6"/>
<reference evidence="2 3" key="1">
    <citation type="submission" date="2017-03" db="EMBL/GenBank/DDBJ databases">
        <title>Genome of the blue death feigning beetle - Asbolus verrucosus.</title>
        <authorList>
            <person name="Rider S.D."/>
        </authorList>
    </citation>
    <scope>NUCLEOTIDE SEQUENCE [LARGE SCALE GENOMIC DNA]</scope>
    <source>
        <strain evidence="2">Butters</strain>
        <tissue evidence="2">Head and leg muscle</tissue>
    </source>
</reference>
<dbReference type="OrthoDB" id="9974421at2759"/>
<dbReference type="STRING" id="1661398.A0A482VKP6"/>
<protein>
    <submittedName>
        <fullName evidence="2">Abhydro lipase domain containing protein</fullName>
    </submittedName>
</protein>
<dbReference type="InterPro" id="IPR006693">
    <property type="entry name" value="AB_hydrolase_lipase"/>
</dbReference>
<proteinExistence type="predicted"/>
<dbReference type="Proteomes" id="UP000292052">
    <property type="component" value="Unassembled WGS sequence"/>
</dbReference>
<dbReference type="EMBL" id="QDEB01090409">
    <property type="protein sequence ID" value="RZC33244.1"/>
    <property type="molecule type" value="Genomic_DNA"/>
</dbReference>
<gene>
    <name evidence="2" type="ORF">BDFB_010647</name>
</gene>
<dbReference type="SUPFAM" id="SSF53474">
    <property type="entry name" value="alpha/beta-Hydrolases"/>
    <property type="match status" value="1"/>
</dbReference>
<evidence type="ECO:0000313" key="2">
    <source>
        <dbReference type="EMBL" id="RZC33244.1"/>
    </source>
</evidence>
<sequence length="196" mass="22449">MTLTSEQIVKSYGYRLDTHLVASETGHILTLHRIPRGRRNQNGTERRPVAFIHHGLFGCSDMWLLRGPQYDLPYILADSGYDVWLFNTRGNVYSRKHKTLNPDQDAEYWDFGIEEMGYYDLPVTIDYILNLTNQKDLFFLGHSIGSSAGLISCSLRPEYNEKIRLFLALGPLTNVKHKLTPFHKVVFLLGSALMVS</sequence>
<accession>A0A482VKP6</accession>
<dbReference type="PANTHER" id="PTHR11005">
    <property type="entry name" value="LYSOSOMAL ACID LIPASE-RELATED"/>
    <property type="match status" value="1"/>
</dbReference>
<dbReference type="Pfam" id="PF04083">
    <property type="entry name" value="Abhydro_lipase"/>
    <property type="match status" value="1"/>
</dbReference>
<dbReference type="Gene3D" id="3.40.50.1820">
    <property type="entry name" value="alpha/beta hydrolase"/>
    <property type="match status" value="1"/>
</dbReference>
<organism evidence="2 3">
    <name type="scientific">Asbolus verrucosus</name>
    <name type="common">Desert ironclad beetle</name>
    <dbReference type="NCBI Taxonomy" id="1661398"/>
    <lineage>
        <taxon>Eukaryota</taxon>
        <taxon>Metazoa</taxon>
        <taxon>Ecdysozoa</taxon>
        <taxon>Arthropoda</taxon>
        <taxon>Hexapoda</taxon>
        <taxon>Insecta</taxon>
        <taxon>Pterygota</taxon>
        <taxon>Neoptera</taxon>
        <taxon>Endopterygota</taxon>
        <taxon>Coleoptera</taxon>
        <taxon>Polyphaga</taxon>
        <taxon>Cucujiformia</taxon>
        <taxon>Tenebrionidae</taxon>
        <taxon>Pimeliinae</taxon>
        <taxon>Asbolus</taxon>
    </lineage>
</organism>
<evidence type="ECO:0000313" key="3">
    <source>
        <dbReference type="Proteomes" id="UP000292052"/>
    </source>
</evidence>